<keyword evidence="2" id="KW-1185">Reference proteome</keyword>
<dbReference type="RefSeq" id="WP_154077006.1">
    <property type="nucleotide sequence ID" value="NZ_CP045929.1"/>
</dbReference>
<gene>
    <name evidence="1" type="ORF">GIY23_13630</name>
</gene>
<dbReference type="Proteomes" id="UP000371041">
    <property type="component" value="Chromosome"/>
</dbReference>
<name>A0A5Q3QB36_9PSEU</name>
<proteinExistence type="predicted"/>
<reference evidence="2" key="1">
    <citation type="submission" date="2019-11" db="EMBL/GenBank/DDBJ databases">
        <title>The complete genome sequence of Saccharopolyspora sp. E2A.</title>
        <authorList>
            <person name="Zhang G."/>
        </authorList>
    </citation>
    <scope>NUCLEOTIDE SEQUENCE [LARGE SCALE GENOMIC DNA]</scope>
    <source>
        <strain evidence="2">E2A</strain>
    </source>
</reference>
<organism evidence="1 2">
    <name type="scientific">Allosaccharopolyspora coralli</name>
    <dbReference type="NCBI Taxonomy" id="2665642"/>
    <lineage>
        <taxon>Bacteria</taxon>
        <taxon>Bacillati</taxon>
        <taxon>Actinomycetota</taxon>
        <taxon>Actinomycetes</taxon>
        <taxon>Pseudonocardiales</taxon>
        <taxon>Pseudonocardiaceae</taxon>
        <taxon>Allosaccharopolyspora</taxon>
    </lineage>
</organism>
<dbReference type="KEGG" id="sace:GIY23_13630"/>
<sequence length="45" mass="4542">MYEEALSMGPDATDAATRALAPEVAAKGLKSRCASIISAVGSMIS</sequence>
<dbReference type="AlphaFoldDB" id="A0A5Q3QB36"/>
<accession>A0A5Q3QB36</accession>
<evidence type="ECO:0000313" key="1">
    <source>
        <dbReference type="EMBL" id="QGK70424.1"/>
    </source>
</evidence>
<dbReference type="EMBL" id="CP045929">
    <property type="protein sequence ID" value="QGK70424.1"/>
    <property type="molecule type" value="Genomic_DNA"/>
</dbReference>
<evidence type="ECO:0000313" key="2">
    <source>
        <dbReference type="Proteomes" id="UP000371041"/>
    </source>
</evidence>
<protein>
    <submittedName>
        <fullName evidence="1">Uncharacterized protein</fullName>
    </submittedName>
</protein>